<evidence type="ECO:0000256" key="3">
    <source>
        <dbReference type="ARBA" id="ARBA00022679"/>
    </source>
</evidence>
<accession>A0A839IMQ8</accession>
<dbReference type="PANTHER" id="PTHR43667:SF2">
    <property type="entry name" value="FATTY ACID C-METHYL TRANSFERASE"/>
    <property type="match status" value="1"/>
</dbReference>
<dbReference type="PIRSF" id="PIRSF003085">
    <property type="entry name" value="CMAS"/>
    <property type="match status" value="1"/>
</dbReference>
<keyword evidence="8" id="KW-1185">Reference proteome</keyword>
<proteinExistence type="inferred from homology"/>
<comment type="caution">
    <text evidence="7">The sequence shown here is derived from an EMBL/GenBank/DDBJ whole genome shotgun (WGS) entry which is preliminary data.</text>
</comment>
<dbReference type="Proteomes" id="UP000565262">
    <property type="component" value="Unassembled WGS sequence"/>
</dbReference>
<protein>
    <submittedName>
        <fullName evidence="7">Class I SAM-dependent methyltransferase</fullName>
    </submittedName>
</protein>
<evidence type="ECO:0000256" key="5">
    <source>
        <dbReference type="ARBA" id="ARBA00023098"/>
    </source>
</evidence>
<dbReference type="InterPro" id="IPR003333">
    <property type="entry name" value="CMAS"/>
</dbReference>
<evidence type="ECO:0000256" key="6">
    <source>
        <dbReference type="PIRSR" id="PIRSR003085-1"/>
    </source>
</evidence>
<evidence type="ECO:0000313" key="8">
    <source>
        <dbReference type="Proteomes" id="UP000565262"/>
    </source>
</evidence>
<dbReference type="Gene3D" id="3.40.50.150">
    <property type="entry name" value="Vaccinia Virus protein VP39"/>
    <property type="match status" value="1"/>
</dbReference>
<dbReference type="Pfam" id="PF02353">
    <property type="entry name" value="CMAS"/>
    <property type="match status" value="1"/>
</dbReference>
<dbReference type="GO" id="GO:0008610">
    <property type="term" value="P:lipid biosynthetic process"/>
    <property type="evidence" value="ECO:0007669"/>
    <property type="project" value="InterPro"/>
</dbReference>
<gene>
    <name evidence="7" type="ORF">H4O21_08840</name>
</gene>
<evidence type="ECO:0000256" key="2">
    <source>
        <dbReference type="ARBA" id="ARBA00022603"/>
    </source>
</evidence>
<feature type="active site" evidence="6">
    <location>
        <position position="380"/>
    </location>
</feature>
<dbReference type="GO" id="GO:0008168">
    <property type="term" value="F:methyltransferase activity"/>
    <property type="evidence" value="ECO:0007669"/>
    <property type="project" value="UniProtKB-KW"/>
</dbReference>
<keyword evidence="4" id="KW-0949">S-adenosyl-L-methionine</keyword>
<name>A0A839IMQ8_9GAMM</name>
<evidence type="ECO:0000313" key="7">
    <source>
        <dbReference type="EMBL" id="MBB1486713.1"/>
    </source>
</evidence>
<keyword evidence="3 7" id="KW-0808">Transferase</keyword>
<dbReference type="InterPro" id="IPR029063">
    <property type="entry name" value="SAM-dependent_MTases_sf"/>
</dbReference>
<dbReference type="AlphaFoldDB" id="A0A839IMQ8"/>
<comment type="similarity">
    <text evidence="1">Belongs to the CFA/CMAS family.</text>
</comment>
<organism evidence="7 8">
    <name type="scientific">Oceanospirillum sediminis</name>
    <dbReference type="NCBI Taxonomy" id="2760088"/>
    <lineage>
        <taxon>Bacteria</taxon>
        <taxon>Pseudomonadati</taxon>
        <taxon>Pseudomonadota</taxon>
        <taxon>Gammaproteobacteria</taxon>
        <taxon>Oceanospirillales</taxon>
        <taxon>Oceanospirillaceae</taxon>
        <taxon>Oceanospirillum</taxon>
    </lineage>
</organism>
<dbReference type="PANTHER" id="PTHR43667">
    <property type="entry name" value="CYCLOPROPANE-FATTY-ACYL-PHOSPHOLIPID SYNTHASE"/>
    <property type="match status" value="1"/>
</dbReference>
<keyword evidence="5" id="KW-0443">Lipid metabolism</keyword>
<evidence type="ECO:0000256" key="4">
    <source>
        <dbReference type="ARBA" id="ARBA00022691"/>
    </source>
</evidence>
<keyword evidence="2 7" id="KW-0489">Methyltransferase</keyword>
<evidence type="ECO:0000256" key="1">
    <source>
        <dbReference type="ARBA" id="ARBA00010815"/>
    </source>
</evidence>
<sequence>MASVDQIRHPLWRWLLNKLRLAGVSRISLILPGSVLITLGEAQEDIPAPTIELKSTSAIRKAVFSGVLGWGEAYVAGDWDTPDLSLVTEWALSNEHKLESVFSGSGTGRWLHRILHRLNDNTLKGSRRNIQAHYDLGNDFYKQWLDSTMSYSSGLYREPGESLYQAQQNKYDRILELLQPEPDSRVLEIGCGWGGFAERLLQHHPQADYHGITLSSEQLEWTRKRLADQQLDQRGMASLTDYREVKGQYDRIASIEMIEAVGEAHWPTYFNTIYDRLLPGGRAVLQVITIAPQRFDHYRNNADFIQRYIFPGGMLLNPEVVSSQASQAGLSLVDQEAFGQDYARTLFEWRNNFEQAWPDIQPLGFDEHFRRLWRYYFCYCESGFNHQSINVYLFTLQKPSADQTDADRPAGTTR</sequence>
<dbReference type="GO" id="GO:0032259">
    <property type="term" value="P:methylation"/>
    <property type="evidence" value="ECO:0007669"/>
    <property type="project" value="UniProtKB-KW"/>
</dbReference>
<dbReference type="InterPro" id="IPR050723">
    <property type="entry name" value="CFA/CMAS"/>
</dbReference>
<dbReference type="SUPFAM" id="SSF53335">
    <property type="entry name" value="S-adenosyl-L-methionine-dependent methyltransferases"/>
    <property type="match status" value="1"/>
</dbReference>
<reference evidence="7 8" key="1">
    <citation type="submission" date="2020-08" db="EMBL/GenBank/DDBJ databases">
        <title>Oceanospirillum sp. nov. isolated from marine sediment.</title>
        <authorList>
            <person name="Ji X."/>
        </authorList>
    </citation>
    <scope>NUCLEOTIDE SEQUENCE [LARGE SCALE GENOMIC DNA]</scope>
    <source>
        <strain evidence="7 8">D5</strain>
    </source>
</reference>
<dbReference type="CDD" id="cd02440">
    <property type="entry name" value="AdoMet_MTases"/>
    <property type="match status" value="1"/>
</dbReference>
<dbReference type="EMBL" id="JACJFM010000008">
    <property type="protein sequence ID" value="MBB1486713.1"/>
    <property type="molecule type" value="Genomic_DNA"/>
</dbReference>